<evidence type="ECO:0000313" key="2">
    <source>
        <dbReference type="Proteomes" id="UP001156921"/>
    </source>
</evidence>
<evidence type="ECO:0000313" key="1">
    <source>
        <dbReference type="EMBL" id="GLS00452.1"/>
    </source>
</evidence>
<protein>
    <recommendedName>
        <fullName evidence="3">Transcriptional regulator</fullName>
    </recommendedName>
</protein>
<comment type="caution">
    <text evidence="1">The sequence shown here is derived from an EMBL/GenBank/DDBJ whole genome shotgun (WGS) entry which is preliminary data.</text>
</comment>
<sequence>MIAVFAIAALAAQSPPPEPAWTWTLYADADPVVLAHEVPDTANLRTTLECDPGASVARLTLYDGPALSGMARATSGEASAVAEAATTRAGVTRLALRTDHPVFAAFTVDGRLAIVVGDQRRPVEIPAAHLAKLRRFAELCSG</sequence>
<dbReference type="Proteomes" id="UP001156921">
    <property type="component" value="Unassembled WGS sequence"/>
</dbReference>
<keyword evidence="2" id="KW-1185">Reference proteome</keyword>
<name>A0ABQ6BH06_9CAUL</name>
<reference evidence="2" key="1">
    <citation type="journal article" date="2019" name="Int. J. Syst. Evol. Microbiol.">
        <title>The Global Catalogue of Microorganisms (GCM) 10K type strain sequencing project: providing services to taxonomists for standard genome sequencing and annotation.</title>
        <authorList>
            <consortium name="The Broad Institute Genomics Platform"/>
            <consortium name="The Broad Institute Genome Sequencing Center for Infectious Disease"/>
            <person name="Wu L."/>
            <person name="Ma J."/>
        </authorList>
    </citation>
    <scope>NUCLEOTIDE SEQUENCE [LARGE SCALE GENOMIC DNA]</scope>
    <source>
        <strain evidence="2">NBRC 110107</strain>
    </source>
</reference>
<dbReference type="RefSeq" id="WP_284220686.1">
    <property type="nucleotide sequence ID" value="NZ_BSOY01000005.1"/>
</dbReference>
<accession>A0ABQ6BH06</accession>
<organism evidence="1 2">
    <name type="scientific">Brevundimonas denitrificans</name>
    <dbReference type="NCBI Taxonomy" id="1443434"/>
    <lineage>
        <taxon>Bacteria</taxon>
        <taxon>Pseudomonadati</taxon>
        <taxon>Pseudomonadota</taxon>
        <taxon>Alphaproteobacteria</taxon>
        <taxon>Caulobacterales</taxon>
        <taxon>Caulobacteraceae</taxon>
        <taxon>Brevundimonas</taxon>
    </lineage>
</organism>
<gene>
    <name evidence="1" type="ORF">GCM10007859_04580</name>
</gene>
<dbReference type="EMBL" id="BSOY01000005">
    <property type="protein sequence ID" value="GLS00452.1"/>
    <property type="molecule type" value="Genomic_DNA"/>
</dbReference>
<proteinExistence type="predicted"/>
<evidence type="ECO:0008006" key="3">
    <source>
        <dbReference type="Google" id="ProtNLM"/>
    </source>
</evidence>